<feature type="region of interest" description="Disordered" evidence="1">
    <location>
        <begin position="50"/>
        <end position="131"/>
    </location>
</feature>
<keyword evidence="4" id="KW-1185">Reference proteome</keyword>
<dbReference type="Pfam" id="PF20451">
    <property type="entry name" value="Calmod_bind_M"/>
    <property type="match status" value="1"/>
</dbReference>
<comment type="caution">
    <text evidence="3">The sequence shown here is derived from an EMBL/GenBank/DDBJ whole genome shotgun (WGS) entry which is preliminary data.</text>
</comment>
<gene>
    <name evidence="3" type="ORF">BT93_L2108</name>
</gene>
<evidence type="ECO:0000313" key="3">
    <source>
        <dbReference type="EMBL" id="KAF7848311.1"/>
    </source>
</evidence>
<sequence>MNLENAGICTVRQFRQQLDRDPEKLRKILGPAMTKGKWDKLREHAETCRLNGNPHVSLDNESDHQNGRQLTDHTTDRVHRAADKFSLKQENHEDTTGKASSSFPYQVSENTAPAQQNMAPSTSAAPVGPEAPPASAGFTAEFMGNFYIKSYTCAHGGPYLLTTLMFYFFIQDLTMELAPANEPLPPRQFTRVSNFKDLIPLRVNAITTVDKSQDFNSQATMPSHGIHSSSLMGHTLNENAPFFGASMPSFQNDGATALRRPRCTYFGNTTERPANDSVPLALYPGHDVSTTVGLTNQPHDTNSQPTMPSHVIDSSSPMVRTLNENVPSYGQPYAPVSSFRDGHDGLAPLASHQPTFANNCNSLISSGRLPARSHGINLQDAMPSRMVNQHVLPSGPTYASISNFQYGGTLPVRGGNDVMDGIETDLSDGDIQDMISDMYDPNIKLMD</sequence>
<accession>A0A8T0CKW1</accession>
<dbReference type="PANTHER" id="PTHR31713">
    <property type="entry name" value="OS02G0177800 PROTEIN"/>
    <property type="match status" value="1"/>
</dbReference>
<name>A0A8T0CKW1_CORYI</name>
<dbReference type="InterPro" id="IPR012416">
    <property type="entry name" value="CBP60"/>
</dbReference>
<dbReference type="EMBL" id="MU090186">
    <property type="protein sequence ID" value="KAF7848311.1"/>
    <property type="molecule type" value="Genomic_DNA"/>
</dbReference>
<evidence type="ECO:0000313" key="4">
    <source>
        <dbReference type="Proteomes" id="UP000806378"/>
    </source>
</evidence>
<evidence type="ECO:0000256" key="1">
    <source>
        <dbReference type="SAM" id="MobiDB-lite"/>
    </source>
</evidence>
<feature type="compositionally biased region" description="Basic and acidic residues" evidence="1">
    <location>
        <begin position="61"/>
        <end position="96"/>
    </location>
</feature>
<proteinExistence type="predicted"/>
<dbReference type="PANTHER" id="PTHR31713:SF42">
    <property type="entry name" value="PROTEIN SAR DEFICIENT 1"/>
    <property type="match status" value="1"/>
</dbReference>
<dbReference type="Gramene" id="rna-gnl|WGS:JABURB|Cocit.L2108.1">
    <property type="protein sequence ID" value="cds-KAF7848311.1"/>
    <property type="gene ID" value="gene-BT93_L2108"/>
</dbReference>
<dbReference type="Proteomes" id="UP000806378">
    <property type="component" value="Unassembled WGS sequence"/>
</dbReference>
<protein>
    <recommendedName>
        <fullName evidence="2">Calmodulin binding protein central domain-containing protein</fullName>
    </recommendedName>
</protein>
<dbReference type="GO" id="GO:0005516">
    <property type="term" value="F:calmodulin binding"/>
    <property type="evidence" value="ECO:0007669"/>
    <property type="project" value="InterPro"/>
</dbReference>
<dbReference type="AlphaFoldDB" id="A0A8T0CKW1"/>
<dbReference type="GO" id="GO:0003700">
    <property type="term" value="F:DNA-binding transcription factor activity"/>
    <property type="evidence" value="ECO:0007669"/>
    <property type="project" value="TreeGrafter"/>
</dbReference>
<dbReference type="InterPro" id="IPR046830">
    <property type="entry name" value="Calmod_bind_M"/>
</dbReference>
<evidence type="ECO:0000259" key="2">
    <source>
        <dbReference type="Pfam" id="PF20451"/>
    </source>
</evidence>
<dbReference type="GO" id="GO:0005634">
    <property type="term" value="C:nucleus"/>
    <property type="evidence" value="ECO:0007669"/>
    <property type="project" value="TreeGrafter"/>
</dbReference>
<reference evidence="3" key="1">
    <citation type="submission" date="2020-05" db="EMBL/GenBank/DDBJ databases">
        <title>WGS assembly of Corymbia citriodora subspecies variegata.</title>
        <authorList>
            <person name="Barry K."/>
            <person name="Hundley H."/>
            <person name="Shu S."/>
            <person name="Jenkins J."/>
            <person name="Grimwood J."/>
            <person name="Baten A."/>
        </authorList>
    </citation>
    <scope>NUCLEOTIDE SEQUENCE</scope>
    <source>
        <strain evidence="3">CV2-018</strain>
    </source>
</reference>
<dbReference type="GO" id="GO:0043565">
    <property type="term" value="F:sequence-specific DNA binding"/>
    <property type="evidence" value="ECO:0007669"/>
    <property type="project" value="TreeGrafter"/>
</dbReference>
<organism evidence="3 4">
    <name type="scientific">Corymbia citriodora subsp. variegata</name>
    <dbReference type="NCBI Taxonomy" id="360336"/>
    <lineage>
        <taxon>Eukaryota</taxon>
        <taxon>Viridiplantae</taxon>
        <taxon>Streptophyta</taxon>
        <taxon>Embryophyta</taxon>
        <taxon>Tracheophyta</taxon>
        <taxon>Spermatophyta</taxon>
        <taxon>Magnoliopsida</taxon>
        <taxon>eudicotyledons</taxon>
        <taxon>Gunneridae</taxon>
        <taxon>Pentapetalae</taxon>
        <taxon>rosids</taxon>
        <taxon>malvids</taxon>
        <taxon>Myrtales</taxon>
        <taxon>Myrtaceae</taxon>
        <taxon>Myrtoideae</taxon>
        <taxon>Eucalypteae</taxon>
        <taxon>Corymbia</taxon>
    </lineage>
</organism>
<feature type="domain" description="Calmodulin binding protein central" evidence="2">
    <location>
        <begin position="2"/>
        <end position="48"/>
    </location>
</feature>
<dbReference type="GO" id="GO:0080142">
    <property type="term" value="P:regulation of salicylic acid biosynthetic process"/>
    <property type="evidence" value="ECO:0007669"/>
    <property type="project" value="TreeGrafter"/>
</dbReference>
<feature type="compositionally biased region" description="Polar residues" evidence="1">
    <location>
        <begin position="97"/>
        <end position="124"/>
    </location>
</feature>